<dbReference type="InterPro" id="IPR036864">
    <property type="entry name" value="Zn2-C6_fun-type_DNA-bd_sf"/>
</dbReference>
<sequence length="150" mass="16951">MSQESLKGKEQHYDAWLAQQRRVQCDGAHPTCRSCAKADAFCIYERPLRPQYPGGKSLYITALEERIAFLESRIPGLAEDHFEVGAISIQQRGALHLIYAISARCLQLTKKQCNVDPEVYLAAAIEHMDFILEQHDLVTVQFLLLLALHG</sequence>
<evidence type="ECO:0000313" key="10">
    <source>
        <dbReference type="EnsemblFungi" id="EJT72115"/>
    </source>
</evidence>
<proteinExistence type="predicted"/>
<protein>
    <recommendedName>
        <fullName evidence="8">Zn(2)-C6 fungal-type domain-containing protein</fullName>
    </recommendedName>
</protein>
<keyword evidence="2" id="KW-0479">Metal-binding</keyword>
<dbReference type="CDD" id="cd00067">
    <property type="entry name" value="GAL4"/>
    <property type="match status" value="1"/>
</dbReference>
<dbReference type="GeneID" id="20349441"/>
<dbReference type="AlphaFoldDB" id="J3P642"/>
<dbReference type="SUPFAM" id="SSF57701">
    <property type="entry name" value="Zn2/Cys6 DNA-binding domain"/>
    <property type="match status" value="1"/>
</dbReference>
<evidence type="ECO:0000256" key="2">
    <source>
        <dbReference type="ARBA" id="ARBA00022723"/>
    </source>
</evidence>
<evidence type="ECO:0000313" key="9">
    <source>
        <dbReference type="EMBL" id="EJT72115.1"/>
    </source>
</evidence>
<reference evidence="11" key="1">
    <citation type="submission" date="2010-07" db="EMBL/GenBank/DDBJ databases">
        <title>The genome sequence of Gaeumannomyces graminis var. tritici strain R3-111a-1.</title>
        <authorList>
            <consortium name="The Broad Institute Genome Sequencing Platform"/>
            <person name="Ma L.-J."/>
            <person name="Dead R."/>
            <person name="Young S."/>
            <person name="Zeng Q."/>
            <person name="Koehrsen M."/>
            <person name="Alvarado L."/>
            <person name="Berlin A."/>
            <person name="Chapman S.B."/>
            <person name="Chen Z."/>
            <person name="Freedman E."/>
            <person name="Gellesch M."/>
            <person name="Goldberg J."/>
            <person name="Griggs A."/>
            <person name="Gujja S."/>
            <person name="Heilman E.R."/>
            <person name="Heiman D."/>
            <person name="Hepburn T."/>
            <person name="Howarth C."/>
            <person name="Jen D."/>
            <person name="Larson L."/>
            <person name="Mehta T."/>
            <person name="Neiman D."/>
            <person name="Pearson M."/>
            <person name="Roberts A."/>
            <person name="Saif S."/>
            <person name="Shea T."/>
            <person name="Shenoy N."/>
            <person name="Sisk P."/>
            <person name="Stolte C."/>
            <person name="Sykes S."/>
            <person name="Walk T."/>
            <person name="White J."/>
            <person name="Yandava C."/>
            <person name="Haas B."/>
            <person name="Nusbaum C."/>
            <person name="Birren B."/>
        </authorList>
    </citation>
    <scope>NUCLEOTIDE SEQUENCE [LARGE SCALE GENOMIC DNA]</scope>
    <source>
        <strain evidence="11">R3-111a-1</strain>
    </source>
</reference>
<comment type="subcellular location">
    <subcellularLocation>
        <location evidence="1">Nucleus</location>
    </subcellularLocation>
</comment>
<reference evidence="10" key="4">
    <citation type="journal article" date="2015" name="G3 (Bethesda)">
        <title>Genome sequences of three phytopathogenic species of the Magnaporthaceae family of fungi.</title>
        <authorList>
            <person name="Okagaki L.H."/>
            <person name="Nunes C.C."/>
            <person name="Sailsbery J."/>
            <person name="Clay B."/>
            <person name="Brown D."/>
            <person name="John T."/>
            <person name="Oh Y."/>
            <person name="Young N."/>
            <person name="Fitzgerald M."/>
            <person name="Haas B.J."/>
            <person name="Zeng Q."/>
            <person name="Young S."/>
            <person name="Adiconis X."/>
            <person name="Fan L."/>
            <person name="Levin J.Z."/>
            <person name="Mitchell T.K."/>
            <person name="Okubara P.A."/>
            <person name="Farman M.L."/>
            <person name="Kohn L.M."/>
            <person name="Birren B."/>
            <person name="Ma L.-J."/>
            <person name="Dean R.A."/>
        </authorList>
    </citation>
    <scope>NUCLEOTIDE SEQUENCE</scope>
    <source>
        <strain evidence="10">R3-111a-1</strain>
    </source>
</reference>
<keyword evidence="11" id="KW-1185">Reference proteome</keyword>
<dbReference type="InterPro" id="IPR001138">
    <property type="entry name" value="Zn2Cys6_DnaBD"/>
</dbReference>
<evidence type="ECO:0000256" key="3">
    <source>
        <dbReference type="ARBA" id="ARBA00022833"/>
    </source>
</evidence>
<keyword evidence="4" id="KW-0805">Transcription regulation</keyword>
<dbReference type="GO" id="GO:0043565">
    <property type="term" value="F:sequence-specific DNA binding"/>
    <property type="evidence" value="ECO:0007669"/>
    <property type="project" value="TreeGrafter"/>
</dbReference>
<dbReference type="Gene3D" id="4.10.240.10">
    <property type="entry name" value="Zn(2)-C6 fungal-type DNA-binding domain"/>
    <property type="match status" value="1"/>
</dbReference>
<reference evidence="9" key="3">
    <citation type="submission" date="2010-09" db="EMBL/GenBank/DDBJ databases">
        <title>Annotation of Gaeumannomyces graminis var. tritici R3-111a-1.</title>
        <authorList>
            <consortium name="The Broad Institute Genome Sequencing Platform"/>
            <person name="Ma L.-J."/>
            <person name="Dead R."/>
            <person name="Young S.K."/>
            <person name="Zeng Q."/>
            <person name="Gargeya S."/>
            <person name="Fitzgerald M."/>
            <person name="Haas B."/>
            <person name="Abouelleil A."/>
            <person name="Alvarado L."/>
            <person name="Arachchi H.M."/>
            <person name="Berlin A."/>
            <person name="Brown A."/>
            <person name="Chapman S.B."/>
            <person name="Chen Z."/>
            <person name="Dunbar C."/>
            <person name="Freedman E."/>
            <person name="Gearin G."/>
            <person name="Gellesch M."/>
            <person name="Goldberg J."/>
            <person name="Griggs A."/>
            <person name="Gujja S."/>
            <person name="Heiman D."/>
            <person name="Howarth C."/>
            <person name="Larson L."/>
            <person name="Lui A."/>
            <person name="MacDonald P.J.P."/>
            <person name="Mehta T."/>
            <person name="Montmayeur A."/>
            <person name="Murphy C."/>
            <person name="Neiman D."/>
            <person name="Pearson M."/>
            <person name="Priest M."/>
            <person name="Roberts A."/>
            <person name="Saif S."/>
            <person name="Shea T."/>
            <person name="Shenoy N."/>
            <person name="Sisk P."/>
            <person name="Stolte C."/>
            <person name="Sykes S."/>
            <person name="Yandava C."/>
            <person name="Wortman J."/>
            <person name="Nusbaum C."/>
            <person name="Birren B."/>
        </authorList>
    </citation>
    <scope>NUCLEOTIDE SEQUENCE</scope>
    <source>
        <strain evidence="9">R3-111a-1</strain>
    </source>
</reference>
<reference evidence="9" key="2">
    <citation type="submission" date="2010-07" db="EMBL/GenBank/DDBJ databases">
        <authorList>
            <consortium name="The Broad Institute Genome Sequencing Platform"/>
            <consortium name="Broad Institute Genome Sequencing Center for Infectious Disease"/>
            <person name="Ma L.-J."/>
            <person name="Dead R."/>
            <person name="Young S."/>
            <person name="Zeng Q."/>
            <person name="Koehrsen M."/>
            <person name="Alvarado L."/>
            <person name="Berlin A."/>
            <person name="Chapman S.B."/>
            <person name="Chen Z."/>
            <person name="Freedman E."/>
            <person name="Gellesch M."/>
            <person name="Goldberg J."/>
            <person name="Griggs A."/>
            <person name="Gujja S."/>
            <person name="Heilman E.R."/>
            <person name="Heiman D."/>
            <person name="Hepburn T."/>
            <person name="Howarth C."/>
            <person name="Jen D."/>
            <person name="Larson L."/>
            <person name="Mehta T."/>
            <person name="Neiman D."/>
            <person name="Pearson M."/>
            <person name="Roberts A."/>
            <person name="Saif S."/>
            <person name="Shea T."/>
            <person name="Shenoy N."/>
            <person name="Sisk P."/>
            <person name="Stolte C."/>
            <person name="Sykes S."/>
            <person name="Walk T."/>
            <person name="White J."/>
            <person name="Yandava C."/>
            <person name="Haas B."/>
            <person name="Nusbaum C."/>
            <person name="Birren B."/>
        </authorList>
    </citation>
    <scope>NUCLEOTIDE SEQUENCE</scope>
    <source>
        <strain evidence="9">R3-111a-1</strain>
    </source>
</reference>
<dbReference type="OrthoDB" id="189997at2759"/>
<dbReference type="GO" id="GO:0045944">
    <property type="term" value="P:positive regulation of transcription by RNA polymerase II"/>
    <property type="evidence" value="ECO:0007669"/>
    <property type="project" value="TreeGrafter"/>
</dbReference>
<keyword evidence="6" id="KW-0804">Transcription</keyword>
<keyword evidence="5" id="KW-0238">DNA-binding</keyword>
<dbReference type="eggNOG" id="ENOG502QS9Q">
    <property type="taxonomic scope" value="Eukaryota"/>
</dbReference>
<feature type="domain" description="Zn(2)-C6 fungal-type" evidence="8">
    <location>
        <begin position="20"/>
        <end position="49"/>
    </location>
</feature>
<dbReference type="Pfam" id="PF00172">
    <property type="entry name" value="Zn_clus"/>
    <property type="match status" value="1"/>
</dbReference>
<dbReference type="PANTHER" id="PTHR47782">
    <property type="entry name" value="ZN(II)2CYS6 TRANSCRIPTION FACTOR (EUROFUNG)-RELATED"/>
    <property type="match status" value="1"/>
</dbReference>
<gene>
    <name evidence="10" type="primary">20349441</name>
    <name evidence="9" type="ORF">GGTG_08983</name>
</gene>
<dbReference type="InterPro" id="IPR052202">
    <property type="entry name" value="Yeast_MetPath_Reg"/>
</dbReference>
<dbReference type="HOGENOM" id="CLU_1740619_0_0_1"/>
<evidence type="ECO:0000256" key="6">
    <source>
        <dbReference type="ARBA" id="ARBA00023163"/>
    </source>
</evidence>
<dbReference type="Proteomes" id="UP000006039">
    <property type="component" value="Unassembled WGS sequence"/>
</dbReference>
<evidence type="ECO:0000256" key="5">
    <source>
        <dbReference type="ARBA" id="ARBA00023125"/>
    </source>
</evidence>
<dbReference type="PANTHER" id="PTHR47782:SF12">
    <property type="entry name" value="ZN(II)2CYS6 TRANSCRIPTION FACTOR (EUROFUNG)"/>
    <property type="match status" value="1"/>
</dbReference>
<evidence type="ECO:0000313" key="11">
    <source>
        <dbReference type="Proteomes" id="UP000006039"/>
    </source>
</evidence>
<dbReference type="STRING" id="644352.J3P642"/>
<dbReference type="RefSeq" id="XP_009225089.1">
    <property type="nucleotide sequence ID" value="XM_009226825.1"/>
</dbReference>
<reference evidence="10" key="5">
    <citation type="submission" date="2018-04" db="UniProtKB">
        <authorList>
            <consortium name="EnsemblFungi"/>
        </authorList>
    </citation>
    <scope>IDENTIFICATION</scope>
    <source>
        <strain evidence="10">R3-111a-1</strain>
    </source>
</reference>
<evidence type="ECO:0000256" key="1">
    <source>
        <dbReference type="ARBA" id="ARBA00004123"/>
    </source>
</evidence>
<dbReference type="GO" id="GO:0005634">
    <property type="term" value="C:nucleus"/>
    <property type="evidence" value="ECO:0007669"/>
    <property type="project" value="UniProtKB-SubCell"/>
</dbReference>
<keyword evidence="3" id="KW-0862">Zinc</keyword>
<accession>J3P642</accession>
<dbReference type="EnsemblFungi" id="EJT72115">
    <property type="protein sequence ID" value="EJT72115"/>
    <property type="gene ID" value="GGTG_08983"/>
</dbReference>
<dbReference type="GO" id="GO:0000981">
    <property type="term" value="F:DNA-binding transcription factor activity, RNA polymerase II-specific"/>
    <property type="evidence" value="ECO:0007669"/>
    <property type="project" value="InterPro"/>
</dbReference>
<evidence type="ECO:0000259" key="8">
    <source>
        <dbReference type="Pfam" id="PF00172"/>
    </source>
</evidence>
<evidence type="ECO:0000256" key="4">
    <source>
        <dbReference type="ARBA" id="ARBA00023015"/>
    </source>
</evidence>
<dbReference type="GO" id="GO:0008270">
    <property type="term" value="F:zinc ion binding"/>
    <property type="evidence" value="ECO:0007669"/>
    <property type="project" value="InterPro"/>
</dbReference>
<evidence type="ECO:0000256" key="7">
    <source>
        <dbReference type="ARBA" id="ARBA00023242"/>
    </source>
</evidence>
<keyword evidence="7" id="KW-0539">Nucleus</keyword>
<name>J3P642_GAET3</name>
<dbReference type="EMBL" id="GL385399">
    <property type="protein sequence ID" value="EJT72115.1"/>
    <property type="molecule type" value="Genomic_DNA"/>
</dbReference>
<organism evidence="9">
    <name type="scientific">Gaeumannomyces tritici (strain R3-111a-1)</name>
    <name type="common">Wheat and barley take-all root rot fungus</name>
    <name type="synonym">Gaeumannomyces graminis var. tritici</name>
    <dbReference type="NCBI Taxonomy" id="644352"/>
    <lineage>
        <taxon>Eukaryota</taxon>
        <taxon>Fungi</taxon>
        <taxon>Dikarya</taxon>
        <taxon>Ascomycota</taxon>
        <taxon>Pezizomycotina</taxon>
        <taxon>Sordariomycetes</taxon>
        <taxon>Sordariomycetidae</taxon>
        <taxon>Magnaporthales</taxon>
        <taxon>Magnaporthaceae</taxon>
        <taxon>Gaeumannomyces</taxon>
    </lineage>
</organism>
<dbReference type="VEuPathDB" id="FungiDB:GGTG_08983"/>